<keyword evidence="2" id="KW-0732">Signal</keyword>
<dbReference type="AlphaFoldDB" id="A0A2V5ISU4"/>
<name>A0A2V5ISU4_9MICC</name>
<gene>
    <name evidence="3" type="ORF">CVS30_16665</name>
</gene>
<evidence type="ECO:0000256" key="2">
    <source>
        <dbReference type="SAM" id="SignalP"/>
    </source>
</evidence>
<feature type="chain" id="PRO_5038590620" evidence="2">
    <location>
        <begin position="28"/>
        <end position="70"/>
    </location>
</feature>
<feature type="compositionally biased region" description="Low complexity" evidence="1">
    <location>
        <begin position="31"/>
        <end position="45"/>
    </location>
</feature>
<reference evidence="3 4" key="1">
    <citation type="submission" date="2018-05" db="EMBL/GenBank/DDBJ databases">
        <title>Genetic diversity of glacier-inhabiting Cryobacterium bacteria in China and description of Cryobacterium mengkeensis sp. nov. and Arthrobacter glacialis sp. nov.</title>
        <authorList>
            <person name="Liu Q."/>
            <person name="Xin Y.-H."/>
        </authorList>
    </citation>
    <scope>NUCLEOTIDE SEQUENCE [LARGE SCALE GENOMIC DNA]</scope>
    <source>
        <strain evidence="3 4">B7</strain>
    </source>
</reference>
<dbReference type="EMBL" id="QJVC01000027">
    <property type="protein sequence ID" value="PYI37213.1"/>
    <property type="molecule type" value="Genomic_DNA"/>
</dbReference>
<protein>
    <submittedName>
        <fullName evidence="3">Uncharacterized protein</fullName>
    </submittedName>
</protein>
<evidence type="ECO:0000256" key="1">
    <source>
        <dbReference type="SAM" id="MobiDB-lite"/>
    </source>
</evidence>
<proteinExistence type="predicted"/>
<accession>A0A2V5ISU4</accession>
<evidence type="ECO:0000313" key="3">
    <source>
        <dbReference type="EMBL" id="PYI37213.1"/>
    </source>
</evidence>
<comment type="caution">
    <text evidence="3">The sequence shown here is derived from an EMBL/GenBank/DDBJ whole genome shotgun (WGS) entry which is preliminary data.</text>
</comment>
<feature type="region of interest" description="Disordered" evidence="1">
    <location>
        <begin position="31"/>
        <end position="70"/>
    </location>
</feature>
<organism evidence="3 4">
    <name type="scientific">Arthrobacter psychrolactophilus</name>
    <dbReference type="NCBI Taxonomy" id="92442"/>
    <lineage>
        <taxon>Bacteria</taxon>
        <taxon>Bacillati</taxon>
        <taxon>Actinomycetota</taxon>
        <taxon>Actinomycetes</taxon>
        <taxon>Micrococcales</taxon>
        <taxon>Micrococcaceae</taxon>
        <taxon>Arthrobacter</taxon>
    </lineage>
</organism>
<evidence type="ECO:0000313" key="4">
    <source>
        <dbReference type="Proteomes" id="UP000247980"/>
    </source>
</evidence>
<keyword evidence="4" id="KW-1185">Reference proteome</keyword>
<sequence>MSGKKIAASVTAIVAVGSLGMTGVAAAALASTSTSADSNTDSSADAGGGTSVSPVQPGTGGIVSGRSAGS</sequence>
<dbReference type="Proteomes" id="UP000247980">
    <property type="component" value="Unassembled WGS sequence"/>
</dbReference>
<feature type="signal peptide" evidence="2">
    <location>
        <begin position="1"/>
        <end position="27"/>
    </location>
</feature>